<evidence type="ECO:0000259" key="1">
    <source>
        <dbReference type="Pfam" id="PF13439"/>
    </source>
</evidence>
<dbReference type="AlphaFoldDB" id="A0A518GI33"/>
<dbReference type="PANTHER" id="PTHR12526">
    <property type="entry name" value="GLYCOSYLTRANSFERASE"/>
    <property type="match status" value="1"/>
</dbReference>
<reference evidence="2 3" key="1">
    <citation type="submission" date="2019-02" db="EMBL/GenBank/DDBJ databases">
        <title>Deep-cultivation of Planctomycetes and their phenomic and genomic characterization uncovers novel biology.</title>
        <authorList>
            <person name="Wiegand S."/>
            <person name="Jogler M."/>
            <person name="Boedeker C."/>
            <person name="Pinto D."/>
            <person name="Vollmers J."/>
            <person name="Rivas-Marin E."/>
            <person name="Kohn T."/>
            <person name="Peeters S.H."/>
            <person name="Heuer A."/>
            <person name="Rast P."/>
            <person name="Oberbeckmann S."/>
            <person name="Bunk B."/>
            <person name="Jeske O."/>
            <person name="Meyerdierks A."/>
            <person name="Storesund J.E."/>
            <person name="Kallscheuer N."/>
            <person name="Luecker S."/>
            <person name="Lage O.M."/>
            <person name="Pohl T."/>
            <person name="Merkel B.J."/>
            <person name="Hornburger P."/>
            <person name="Mueller R.-W."/>
            <person name="Bruemmer F."/>
            <person name="Labrenz M."/>
            <person name="Spormann A.M."/>
            <person name="Op den Camp H."/>
            <person name="Overmann J."/>
            <person name="Amann R."/>
            <person name="Jetten M.S.M."/>
            <person name="Mascher T."/>
            <person name="Medema M.H."/>
            <person name="Devos D.P."/>
            <person name="Kaster A.-K."/>
            <person name="Ovreas L."/>
            <person name="Rohde M."/>
            <person name="Galperin M.Y."/>
            <person name="Jogler C."/>
        </authorList>
    </citation>
    <scope>NUCLEOTIDE SEQUENCE [LARGE SCALE GENOMIC DNA]</scope>
    <source>
        <strain evidence="2 3">Spb1</strain>
    </source>
</reference>
<dbReference type="EMBL" id="CP036299">
    <property type="protein sequence ID" value="QDV28200.1"/>
    <property type="molecule type" value="Genomic_DNA"/>
</dbReference>
<dbReference type="CDD" id="cd03811">
    <property type="entry name" value="GT4_GT28_WabH-like"/>
    <property type="match status" value="1"/>
</dbReference>
<dbReference type="SUPFAM" id="SSF53756">
    <property type="entry name" value="UDP-Glycosyltransferase/glycogen phosphorylase"/>
    <property type="match status" value="1"/>
</dbReference>
<feature type="domain" description="Glycosyltransferase subfamily 4-like N-terminal" evidence="1">
    <location>
        <begin position="32"/>
        <end position="209"/>
    </location>
</feature>
<dbReference type="Pfam" id="PF13692">
    <property type="entry name" value="Glyco_trans_1_4"/>
    <property type="match status" value="1"/>
</dbReference>
<dbReference type="RefSeq" id="WP_145294024.1">
    <property type="nucleotide sequence ID" value="NZ_CP036299.1"/>
</dbReference>
<organism evidence="2 3">
    <name type="scientific">Planctopirus ephydatiae</name>
    <dbReference type="NCBI Taxonomy" id="2528019"/>
    <lineage>
        <taxon>Bacteria</taxon>
        <taxon>Pseudomonadati</taxon>
        <taxon>Planctomycetota</taxon>
        <taxon>Planctomycetia</taxon>
        <taxon>Planctomycetales</taxon>
        <taxon>Planctomycetaceae</taxon>
        <taxon>Planctopirus</taxon>
    </lineage>
</organism>
<proteinExistence type="predicted"/>
<keyword evidence="2" id="KW-0808">Transferase</keyword>
<dbReference type="EC" id="2.4.1.291" evidence="2"/>
<dbReference type="Pfam" id="PF13439">
    <property type="entry name" value="Glyco_transf_4"/>
    <property type="match status" value="1"/>
</dbReference>
<evidence type="ECO:0000313" key="3">
    <source>
        <dbReference type="Proteomes" id="UP000315349"/>
    </source>
</evidence>
<accession>A0A518GI33</accession>
<dbReference type="InterPro" id="IPR028098">
    <property type="entry name" value="Glyco_trans_4-like_N"/>
</dbReference>
<sequence>MSDESPHAALEGWQRVEQSRPRVLFALVSFHPGGAERQTIELIRHLDRMLFEPLIVVLDGTGPLRGAVPEDVRVMELAPIAQDHWLSRWLGRLPGCGRLSRWLAYSRLLVDEKIDVVYQRVYNLTLDLSWPTWWRRIPRVSVCVGDQQAEIERYAKIHPWVSWRFARWAYRTADVIAANSNELKDQVARQLHLPAEEMVVLVNGIDIEQITELSRQVIPLPEIVSASTVGHAETLKILTVGRIDEAKGYLDLAQALIDVARQHPAKPLIWSIVGTGPLQDRLLEMAKEFPENLKLFCWGSLSNPFPSYRWADLFILPSHSEGSPNVLLEAMALGCPVISTNCPCGPQEILEGGELGRLVEPHAPAQLAQAMEEFLHDPAPARALSIRAQEHVATKYSIQMATRRLEAILRKLTEDQHT</sequence>
<dbReference type="Gene3D" id="3.40.50.2000">
    <property type="entry name" value="Glycogen Phosphorylase B"/>
    <property type="match status" value="2"/>
</dbReference>
<keyword evidence="3" id="KW-1185">Reference proteome</keyword>
<keyword evidence="2" id="KW-0328">Glycosyltransferase</keyword>
<dbReference type="KEGG" id="peh:Spb1_00630"/>
<gene>
    <name evidence="2" type="primary">pglJ_1</name>
    <name evidence="2" type="ORF">Spb1_00630</name>
</gene>
<evidence type="ECO:0000313" key="2">
    <source>
        <dbReference type="EMBL" id="QDV28200.1"/>
    </source>
</evidence>
<dbReference type="GO" id="GO:0016757">
    <property type="term" value="F:glycosyltransferase activity"/>
    <property type="evidence" value="ECO:0007669"/>
    <property type="project" value="UniProtKB-KW"/>
</dbReference>
<name>A0A518GI33_9PLAN</name>
<dbReference type="Proteomes" id="UP000315349">
    <property type="component" value="Chromosome"/>
</dbReference>
<dbReference type="OrthoDB" id="9775208at2"/>
<protein>
    <submittedName>
        <fullName evidence="2">N-acetylgalactosamine-N, N'-diacetylbacillosaminyl-diphospho-undecaprenol 4-alpha-N-acetylgalactosaminyltransferase</fullName>
        <ecNumber evidence="2">2.4.1.291</ecNumber>
    </submittedName>
</protein>